<dbReference type="STRING" id="1513793.SAMN06296036_10632"/>
<keyword evidence="3" id="KW-1185">Reference proteome</keyword>
<feature type="compositionally biased region" description="Polar residues" evidence="1">
    <location>
        <begin position="64"/>
        <end position="86"/>
    </location>
</feature>
<feature type="compositionally biased region" description="Acidic residues" evidence="1">
    <location>
        <begin position="87"/>
        <end position="97"/>
    </location>
</feature>
<evidence type="ECO:0000313" key="3">
    <source>
        <dbReference type="Proteomes" id="UP000192907"/>
    </source>
</evidence>
<evidence type="ECO:0000313" key="2">
    <source>
        <dbReference type="EMBL" id="SMF16359.1"/>
    </source>
</evidence>
<name>A0A1Y6BSS7_9BACT</name>
<dbReference type="RefSeq" id="WP_132318086.1">
    <property type="nucleotide sequence ID" value="NZ_FWZT01000006.1"/>
</dbReference>
<accession>A0A1Y6BSS7</accession>
<sequence length="302" mass="32805">MTWPKGCNASGNDKDQVVDVAQAVLTRSDFGVVMKLLYVAALLSVVSCAGDKDKRSGAEAPQENPESTDVPVTSDVVQEQTPVENTESNDDFIEDEQGPSKGDDGEDKGSCIEHVINFDYDPNGNALAVGERIESQYQAWGVHFEYDVYNQSKDWGITFDSANPTGGDDDLGIDVGKSGKDDFNGNILILAEDPELHGSGLVKDPDDNRDGGKFIIKFDQAVEVKRFTLIDNDNNKNEDQGKAILYSSSYIKGDEDSETKIKLPHTGNKDIAIVDDFAGMRGEKLIIKFPGSGAIDDLVICK</sequence>
<proteinExistence type="predicted"/>
<dbReference type="EMBL" id="FWZT01000006">
    <property type="protein sequence ID" value="SMF16359.1"/>
    <property type="molecule type" value="Genomic_DNA"/>
</dbReference>
<dbReference type="Proteomes" id="UP000192907">
    <property type="component" value="Unassembled WGS sequence"/>
</dbReference>
<dbReference type="OrthoDB" id="6305173at2"/>
<dbReference type="AlphaFoldDB" id="A0A1Y6BSS7"/>
<gene>
    <name evidence="2" type="ORF">SAMN06296036_10632</name>
</gene>
<organism evidence="2 3">
    <name type="scientific">Pseudobacteriovorax antillogorgiicola</name>
    <dbReference type="NCBI Taxonomy" id="1513793"/>
    <lineage>
        <taxon>Bacteria</taxon>
        <taxon>Pseudomonadati</taxon>
        <taxon>Bdellovibrionota</taxon>
        <taxon>Oligoflexia</taxon>
        <taxon>Oligoflexales</taxon>
        <taxon>Pseudobacteriovoracaceae</taxon>
        <taxon>Pseudobacteriovorax</taxon>
    </lineage>
</organism>
<feature type="region of interest" description="Disordered" evidence="1">
    <location>
        <begin position="52"/>
        <end position="109"/>
    </location>
</feature>
<protein>
    <submittedName>
        <fullName evidence="2">Uncharacterized protein</fullName>
    </submittedName>
</protein>
<evidence type="ECO:0000256" key="1">
    <source>
        <dbReference type="SAM" id="MobiDB-lite"/>
    </source>
</evidence>
<reference evidence="3" key="1">
    <citation type="submission" date="2017-04" db="EMBL/GenBank/DDBJ databases">
        <authorList>
            <person name="Varghese N."/>
            <person name="Submissions S."/>
        </authorList>
    </citation>
    <scope>NUCLEOTIDE SEQUENCE [LARGE SCALE GENOMIC DNA]</scope>
    <source>
        <strain evidence="3">RKEM611</strain>
    </source>
</reference>